<sequence length="73" mass="7582">MWWSAVAEYGNRGGPRVFTLLIGLVGLLGCGYALTDGAVERLPFGPTGLLAGAALLVGVLILAWTVRPGSRGR</sequence>
<keyword evidence="3" id="KW-1185">Reference proteome</keyword>
<name>W5WJW1_9PSEU</name>
<dbReference type="HOGENOM" id="CLU_2699920_0_0_11"/>
<organism evidence="2 3">
    <name type="scientific">Kutzneria albida DSM 43870</name>
    <dbReference type="NCBI Taxonomy" id="1449976"/>
    <lineage>
        <taxon>Bacteria</taxon>
        <taxon>Bacillati</taxon>
        <taxon>Actinomycetota</taxon>
        <taxon>Actinomycetes</taxon>
        <taxon>Pseudonocardiales</taxon>
        <taxon>Pseudonocardiaceae</taxon>
        <taxon>Kutzneria</taxon>
    </lineage>
</organism>
<evidence type="ECO:0000313" key="2">
    <source>
        <dbReference type="EMBL" id="AHI01499.1"/>
    </source>
</evidence>
<evidence type="ECO:0000313" key="3">
    <source>
        <dbReference type="Proteomes" id="UP000019225"/>
    </source>
</evidence>
<dbReference type="AlphaFoldDB" id="W5WJW1"/>
<dbReference type="STRING" id="1449976.KALB_8141"/>
<evidence type="ECO:0000256" key="1">
    <source>
        <dbReference type="SAM" id="Phobius"/>
    </source>
</evidence>
<protein>
    <submittedName>
        <fullName evidence="2">Uncharacterized protein</fullName>
    </submittedName>
</protein>
<dbReference type="EMBL" id="CP007155">
    <property type="protein sequence ID" value="AHI01499.1"/>
    <property type="molecule type" value="Genomic_DNA"/>
</dbReference>
<keyword evidence="1" id="KW-0472">Membrane</keyword>
<dbReference type="KEGG" id="kal:KALB_8141"/>
<keyword evidence="1" id="KW-0812">Transmembrane</keyword>
<dbReference type="Proteomes" id="UP000019225">
    <property type="component" value="Chromosome"/>
</dbReference>
<proteinExistence type="predicted"/>
<feature type="transmembrane region" description="Helical" evidence="1">
    <location>
        <begin position="17"/>
        <end position="35"/>
    </location>
</feature>
<gene>
    <name evidence="2" type="ORF">KALB_8141</name>
</gene>
<keyword evidence="1" id="KW-1133">Transmembrane helix</keyword>
<accession>W5WJW1</accession>
<feature type="transmembrane region" description="Helical" evidence="1">
    <location>
        <begin position="47"/>
        <end position="66"/>
    </location>
</feature>
<reference evidence="2 3" key="1">
    <citation type="journal article" date="2014" name="BMC Genomics">
        <title>Complete genome sequence of producer of the glycopeptide antibiotic Aculeximycin Kutzneria albida DSM 43870T, a representative of minor genus of Pseudonocardiaceae.</title>
        <authorList>
            <person name="Rebets Y."/>
            <person name="Tokovenko B."/>
            <person name="Lushchyk I."/>
            <person name="Ruckert C."/>
            <person name="Zaburannyi N."/>
            <person name="Bechthold A."/>
            <person name="Kalinowski J."/>
            <person name="Luzhetskyy A."/>
        </authorList>
    </citation>
    <scope>NUCLEOTIDE SEQUENCE [LARGE SCALE GENOMIC DNA]</scope>
    <source>
        <strain evidence="2">DSM 43870</strain>
    </source>
</reference>